<dbReference type="AlphaFoldDB" id="A0A8J5VRZ7"/>
<dbReference type="PANTHER" id="PTHR46031:SF37">
    <property type="entry name" value="DRBM DOMAIN-CONTAINING PROTEIN"/>
    <property type="match status" value="1"/>
</dbReference>
<dbReference type="SMART" id="SM00358">
    <property type="entry name" value="DSRM"/>
    <property type="match status" value="1"/>
</dbReference>
<dbReference type="OrthoDB" id="620161at2759"/>
<evidence type="ECO:0000256" key="3">
    <source>
        <dbReference type="ARBA" id="ARBA00037597"/>
    </source>
</evidence>
<proteinExistence type="predicted"/>
<evidence type="ECO:0000313" key="7">
    <source>
        <dbReference type="EMBL" id="KAG8069376.1"/>
    </source>
</evidence>
<comment type="caution">
    <text evidence="7">The sequence shown here is derived from an EMBL/GenBank/DDBJ whole genome shotgun (WGS) entry which is preliminary data.</text>
</comment>
<dbReference type="Pfam" id="PF00035">
    <property type="entry name" value="dsrm"/>
    <property type="match status" value="1"/>
</dbReference>
<evidence type="ECO:0000256" key="2">
    <source>
        <dbReference type="ARBA" id="ARBA00022884"/>
    </source>
</evidence>
<dbReference type="InterPro" id="IPR005381">
    <property type="entry name" value="Znf-XS_domain"/>
</dbReference>
<dbReference type="PANTHER" id="PTHR46031">
    <property type="match status" value="1"/>
</dbReference>
<feature type="compositionally biased region" description="Basic and acidic residues" evidence="5">
    <location>
        <begin position="1"/>
        <end position="17"/>
    </location>
</feature>
<evidence type="ECO:0000256" key="1">
    <source>
        <dbReference type="ARBA" id="ARBA00022737"/>
    </source>
</evidence>
<feature type="domain" description="DRBM" evidence="6">
    <location>
        <begin position="140"/>
        <end position="209"/>
    </location>
</feature>
<sequence length="229" mass="25805">MVGQPWRHEAAAAKETSDDSDEIDLEVESDYEEKLFGLLQSGKHRVRNPDGTFHCPLCLGKKKQNYQLKDLLQHADGIGARHRAFARFVHTDPSFAHDHAIINDKSDAARVAYDILVERQESDDVNVTDELELTDQDVKFSKSILHNFAAKTAANQPCYTVFNPEVSSHRHLFVASMRFAGHTYTGEYATNKKYAEQKAARVVVKSILATKNTCMVQIIRSKKKLITSS</sequence>
<dbReference type="InterPro" id="IPR014720">
    <property type="entry name" value="dsRBD_dom"/>
</dbReference>
<dbReference type="Proteomes" id="UP000729402">
    <property type="component" value="Unassembled WGS sequence"/>
</dbReference>
<dbReference type="GO" id="GO:0003723">
    <property type="term" value="F:RNA binding"/>
    <property type="evidence" value="ECO:0007669"/>
    <property type="project" value="UniProtKB-UniRule"/>
</dbReference>
<evidence type="ECO:0000256" key="4">
    <source>
        <dbReference type="PROSITE-ProRule" id="PRU00266"/>
    </source>
</evidence>
<keyword evidence="8" id="KW-1185">Reference proteome</keyword>
<dbReference type="EMBL" id="JAAALK010000284">
    <property type="protein sequence ID" value="KAG8069376.1"/>
    <property type="molecule type" value="Genomic_DNA"/>
</dbReference>
<dbReference type="PROSITE" id="PS50137">
    <property type="entry name" value="DS_RBD"/>
    <property type="match status" value="1"/>
</dbReference>
<comment type="function">
    <text evidence="3">Binds double-stranded RNA.</text>
</comment>
<reference evidence="7" key="1">
    <citation type="journal article" date="2021" name="bioRxiv">
        <title>Whole Genome Assembly and Annotation of Northern Wild Rice, Zizania palustris L., Supports a Whole Genome Duplication in the Zizania Genus.</title>
        <authorList>
            <person name="Haas M."/>
            <person name="Kono T."/>
            <person name="Macchietto M."/>
            <person name="Millas R."/>
            <person name="McGilp L."/>
            <person name="Shao M."/>
            <person name="Duquette J."/>
            <person name="Hirsch C.N."/>
            <person name="Kimball J."/>
        </authorList>
    </citation>
    <scope>NUCLEOTIDE SEQUENCE</scope>
    <source>
        <tissue evidence="7">Fresh leaf tissue</tissue>
    </source>
</reference>
<reference evidence="7" key="2">
    <citation type="submission" date="2021-02" db="EMBL/GenBank/DDBJ databases">
        <authorList>
            <person name="Kimball J.A."/>
            <person name="Haas M.W."/>
            <person name="Macchietto M."/>
            <person name="Kono T."/>
            <person name="Duquette J."/>
            <person name="Shao M."/>
        </authorList>
    </citation>
    <scope>NUCLEOTIDE SEQUENCE</scope>
    <source>
        <tissue evidence="7">Fresh leaf tissue</tissue>
    </source>
</reference>
<evidence type="ECO:0000259" key="6">
    <source>
        <dbReference type="PROSITE" id="PS50137"/>
    </source>
</evidence>
<feature type="region of interest" description="Disordered" evidence="5">
    <location>
        <begin position="1"/>
        <end position="22"/>
    </location>
</feature>
<keyword evidence="1" id="KW-0677">Repeat</keyword>
<name>A0A8J5VRZ7_ZIZPA</name>
<protein>
    <recommendedName>
        <fullName evidence="6">DRBM domain-containing protein</fullName>
    </recommendedName>
</protein>
<gene>
    <name evidence="7" type="ORF">GUJ93_ZPchr0005g15322</name>
</gene>
<organism evidence="7 8">
    <name type="scientific">Zizania palustris</name>
    <name type="common">Northern wild rice</name>
    <dbReference type="NCBI Taxonomy" id="103762"/>
    <lineage>
        <taxon>Eukaryota</taxon>
        <taxon>Viridiplantae</taxon>
        <taxon>Streptophyta</taxon>
        <taxon>Embryophyta</taxon>
        <taxon>Tracheophyta</taxon>
        <taxon>Spermatophyta</taxon>
        <taxon>Magnoliopsida</taxon>
        <taxon>Liliopsida</taxon>
        <taxon>Poales</taxon>
        <taxon>Poaceae</taxon>
        <taxon>BOP clade</taxon>
        <taxon>Oryzoideae</taxon>
        <taxon>Oryzeae</taxon>
        <taxon>Zizaniinae</taxon>
        <taxon>Zizania</taxon>
    </lineage>
</organism>
<dbReference type="Pfam" id="PF03470">
    <property type="entry name" value="zf-XS"/>
    <property type="match status" value="1"/>
</dbReference>
<evidence type="ECO:0000256" key="5">
    <source>
        <dbReference type="SAM" id="MobiDB-lite"/>
    </source>
</evidence>
<evidence type="ECO:0000313" key="8">
    <source>
        <dbReference type="Proteomes" id="UP000729402"/>
    </source>
</evidence>
<accession>A0A8J5VRZ7</accession>
<dbReference type="GO" id="GO:0031047">
    <property type="term" value="P:regulatory ncRNA-mediated gene silencing"/>
    <property type="evidence" value="ECO:0007669"/>
    <property type="project" value="InterPro"/>
</dbReference>
<keyword evidence="2 4" id="KW-0694">RNA-binding</keyword>